<evidence type="ECO:0000256" key="1">
    <source>
        <dbReference type="SAM" id="MobiDB-lite"/>
    </source>
</evidence>
<proteinExistence type="predicted"/>
<organism evidence="2 3">
    <name type="scientific">Myripristis murdjan</name>
    <name type="common">pinecone soldierfish</name>
    <dbReference type="NCBI Taxonomy" id="586833"/>
    <lineage>
        <taxon>Eukaryota</taxon>
        <taxon>Metazoa</taxon>
        <taxon>Chordata</taxon>
        <taxon>Craniata</taxon>
        <taxon>Vertebrata</taxon>
        <taxon>Euteleostomi</taxon>
        <taxon>Actinopterygii</taxon>
        <taxon>Neopterygii</taxon>
        <taxon>Teleostei</taxon>
        <taxon>Neoteleostei</taxon>
        <taxon>Acanthomorphata</taxon>
        <taxon>Holocentriformes</taxon>
        <taxon>Holocentridae</taxon>
        <taxon>Myripristis</taxon>
    </lineage>
</organism>
<dbReference type="Ensembl" id="ENSMMDT00005022323.1">
    <property type="protein sequence ID" value="ENSMMDP00005021835.1"/>
    <property type="gene ID" value="ENSMMDG00005010636.1"/>
</dbReference>
<accession>A0A667XVX5</accession>
<feature type="region of interest" description="Disordered" evidence="1">
    <location>
        <begin position="72"/>
        <end position="115"/>
    </location>
</feature>
<keyword evidence="3" id="KW-1185">Reference proteome</keyword>
<evidence type="ECO:0000313" key="3">
    <source>
        <dbReference type="Proteomes" id="UP000472263"/>
    </source>
</evidence>
<name>A0A667XVX5_9TELE</name>
<protein>
    <submittedName>
        <fullName evidence="2">Uncharacterized protein</fullName>
    </submittedName>
</protein>
<evidence type="ECO:0000313" key="2">
    <source>
        <dbReference type="Ensembl" id="ENSMMDP00005021835.1"/>
    </source>
</evidence>
<dbReference type="Proteomes" id="UP000472263">
    <property type="component" value="Chromosome 24"/>
</dbReference>
<sequence>IYTPLPNRWHRPQRPMCSQTAGTLCLDSGHPAAAAQSSICRRARRVMWTGSPASGGTAASVNVHRSLRSFSGRLESRVTPGKPHSTYSRRRVRVERQPLPPASRARQRKEAVPVLPASSSARKKCFFC</sequence>
<reference evidence="2" key="2">
    <citation type="submission" date="2025-08" db="UniProtKB">
        <authorList>
            <consortium name="Ensembl"/>
        </authorList>
    </citation>
    <scope>IDENTIFICATION</scope>
</reference>
<dbReference type="AlphaFoldDB" id="A0A667XVX5"/>
<reference evidence="2" key="3">
    <citation type="submission" date="2025-09" db="UniProtKB">
        <authorList>
            <consortium name="Ensembl"/>
        </authorList>
    </citation>
    <scope>IDENTIFICATION</scope>
</reference>
<dbReference type="InParanoid" id="A0A667XVX5"/>
<reference evidence="2" key="1">
    <citation type="submission" date="2019-06" db="EMBL/GenBank/DDBJ databases">
        <authorList>
            <consortium name="Wellcome Sanger Institute Data Sharing"/>
        </authorList>
    </citation>
    <scope>NUCLEOTIDE SEQUENCE [LARGE SCALE GENOMIC DNA]</scope>
</reference>